<reference evidence="8 9" key="1">
    <citation type="submission" date="2019-09" db="EMBL/GenBank/DDBJ databases">
        <title>Goodfellowia gen. nov., a new genus of the Pseudonocardineae related to Actinoalloteichus, containing Goodfellowia coeruleoviolacea gen. nov., comb. nov. gen. nov., comb. nov.</title>
        <authorList>
            <person name="Labeda D."/>
        </authorList>
    </citation>
    <scope>NUCLEOTIDE SEQUENCE [LARGE SCALE GENOMIC DNA]</scope>
    <source>
        <strain evidence="8 9">AN110305</strain>
    </source>
</reference>
<dbReference type="PANTHER" id="PTHR42810">
    <property type="entry name" value="PURINE PERMEASE C1399.01C-RELATED"/>
    <property type="match status" value="1"/>
</dbReference>
<keyword evidence="4 7" id="KW-0812">Transmembrane</keyword>
<keyword evidence="5 7" id="KW-1133">Transmembrane helix</keyword>
<comment type="similarity">
    <text evidence="2">Belongs to the nucleobase:cation symporter-2 (NCS2) (TC 2.A.40) family.</text>
</comment>
<organism evidence="8 9">
    <name type="scientific">Solihabitans fulvus</name>
    <dbReference type="NCBI Taxonomy" id="1892852"/>
    <lineage>
        <taxon>Bacteria</taxon>
        <taxon>Bacillati</taxon>
        <taxon>Actinomycetota</taxon>
        <taxon>Actinomycetes</taxon>
        <taxon>Pseudonocardiales</taxon>
        <taxon>Pseudonocardiaceae</taxon>
        <taxon>Solihabitans</taxon>
    </lineage>
</organism>
<evidence type="ECO:0000313" key="8">
    <source>
        <dbReference type="EMBL" id="KAA2258629.1"/>
    </source>
</evidence>
<feature type="transmembrane region" description="Helical" evidence="7">
    <location>
        <begin position="369"/>
        <end position="388"/>
    </location>
</feature>
<evidence type="ECO:0000256" key="2">
    <source>
        <dbReference type="ARBA" id="ARBA00008821"/>
    </source>
</evidence>
<reference evidence="8 9" key="2">
    <citation type="submission" date="2019-09" db="EMBL/GenBank/DDBJ databases">
        <authorList>
            <person name="Jin C."/>
        </authorList>
    </citation>
    <scope>NUCLEOTIDE SEQUENCE [LARGE SCALE GENOMIC DNA]</scope>
    <source>
        <strain evidence="8 9">AN110305</strain>
    </source>
</reference>
<dbReference type="RefSeq" id="WP_149851626.1">
    <property type="nucleotide sequence ID" value="NZ_VUOB01000041.1"/>
</dbReference>
<feature type="transmembrane region" description="Helical" evidence="7">
    <location>
        <begin position="162"/>
        <end position="181"/>
    </location>
</feature>
<evidence type="ECO:0000256" key="5">
    <source>
        <dbReference type="ARBA" id="ARBA00022989"/>
    </source>
</evidence>
<keyword evidence="6 7" id="KW-0472">Membrane</keyword>
<dbReference type="GO" id="GO:0042907">
    <property type="term" value="F:xanthine transmembrane transporter activity"/>
    <property type="evidence" value="ECO:0007669"/>
    <property type="project" value="TreeGrafter"/>
</dbReference>
<evidence type="ECO:0000256" key="3">
    <source>
        <dbReference type="ARBA" id="ARBA00022448"/>
    </source>
</evidence>
<sequence length="417" mass="42382">MALWTVHGDGRLVADSEAVAPDERLSWPLTVGFGAQHLVAMFGAVVLVPVATGLPVTTTLLFSGIGTLVFLLLTRNRVPSALGSSYAFIAPLQAAHEQGIAAQLGGVLAVGLLLVVVGIAVKALGVRLLESVMPPVVTGGVVILIGLNLSHVATASFQVQPLLAWITAGTILLVGVLGRGLLTRASVLIGVLAGWLLGVGVGAIGEDRIDSLRAASWFGLPEFHAPELRPSVTLLVLPVVIVLVAETVGHVKAVAAVTGANLDGNVGDALIANGLSNTMAGAGGGVGTSTYAENIGVMAVTKVYSTAAYAVAGVAVVLLSFSPKFAALVNTLPPGVTGGATLVLYGLIALIGVRIWLDAKVDLFHPVNFMVVAAALVAGVGNLTLTVGGMQLGGIAWGSMLIVILYPVLRLLRSARD</sequence>
<proteinExistence type="inferred from homology"/>
<protein>
    <submittedName>
        <fullName evidence="8">Nitrate reductase</fullName>
    </submittedName>
</protein>
<dbReference type="OrthoDB" id="9779092at2"/>
<dbReference type="InterPro" id="IPR006043">
    <property type="entry name" value="NCS2"/>
</dbReference>
<dbReference type="AlphaFoldDB" id="A0A5B2X6B0"/>
<dbReference type="Pfam" id="PF00860">
    <property type="entry name" value="Xan_ur_permease"/>
    <property type="match status" value="1"/>
</dbReference>
<keyword evidence="9" id="KW-1185">Reference proteome</keyword>
<evidence type="ECO:0000256" key="6">
    <source>
        <dbReference type="ARBA" id="ARBA00023136"/>
    </source>
</evidence>
<feature type="transmembrane region" description="Helical" evidence="7">
    <location>
        <begin position="132"/>
        <end position="150"/>
    </location>
</feature>
<name>A0A5B2X6B0_9PSEU</name>
<comment type="subcellular location">
    <subcellularLocation>
        <location evidence="1">Membrane</location>
        <topology evidence="1">Multi-pass membrane protein</topology>
    </subcellularLocation>
</comment>
<gene>
    <name evidence="8" type="ORF">F0L68_22560</name>
</gene>
<feature type="transmembrane region" description="Helical" evidence="7">
    <location>
        <begin position="335"/>
        <end position="357"/>
    </location>
</feature>
<dbReference type="EMBL" id="VUOB01000041">
    <property type="protein sequence ID" value="KAA2258629.1"/>
    <property type="molecule type" value="Genomic_DNA"/>
</dbReference>
<evidence type="ECO:0000256" key="7">
    <source>
        <dbReference type="SAM" id="Phobius"/>
    </source>
</evidence>
<feature type="transmembrane region" description="Helical" evidence="7">
    <location>
        <begin position="394"/>
        <end position="412"/>
    </location>
</feature>
<feature type="transmembrane region" description="Helical" evidence="7">
    <location>
        <begin position="307"/>
        <end position="329"/>
    </location>
</feature>
<accession>A0A5B2X6B0</accession>
<evidence type="ECO:0000313" key="9">
    <source>
        <dbReference type="Proteomes" id="UP000323454"/>
    </source>
</evidence>
<evidence type="ECO:0000256" key="1">
    <source>
        <dbReference type="ARBA" id="ARBA00004141"/>
    </source>
</evidence>
<dbReference type="PANTHER" id="PTHR42810:SF2">
    <property type="entry name" value="PURINE PERMEASE C1399.01C-RELATED"/>
    <property type="match status" value="1"/>
</dbReference>
<evidence type="ECO:0000256" key="4">
    <source>
        <dbReference type="ARBA" id="ARBA00022692"/>
    </source>
</evidence>
<keyword evidence="3" id="KW-0813">Transport</keyword>
<feature type="transmembrane region" description="Helical" evidence="7">
    <location>
        <begin position="100"/>
        <end position="120"/>
    </location>
</feature>
<dbReference type="Proteomes" id="UP000323454">
    <property type="component" value="Unassembled WGS sequence"/>
</dbReference>
<feature type="transmembrane region" description="Helical" evidence="7">
    <location>
        <begin position="187"/>
        <end position="205"/>
    </location>
</feature>
<feature type="transmembrane region" description="Helical" evidence="7">
    <location>
        <begin position="40"/>
        <end position="73"/>
    </location>
</feature>
<comment type="caution">
    <text evidence="8">The sequence shown here is derived from an EMBL/GenBank/DDBJ whole genome shotgun (WGS) entry which is preliminary data.</text>
</comment>
<dbReference type="GO" id="GO:0005886">
    <property type="term" value="C:plasma membrane"/>
    <property type="evidence" value="ECO:0007669"/>
    <property type="project" value="TreeGrafter"/>
</dbReference>